<dbReference type="PANTHER" id="PTHR33490">
    <property type="entry name" value="BLR5614 PROTEIN-RELATED"/>
    <property type="match status" value="1"/>
</dbReference>
<keyword evidence="3" id="KW-1185">Reference proteome</keyword>
<protein>
    <submittedName>
        <fullName evidence="2">Transglutaminase family protein</fullName>
    </submittedName>
</protein>
<name>A0ABW0ZGB4_9ACTN</name>
<accession>A0ABW0ZGB4</accession>
<dbReference type="Proteomes" id="UP001596072">
    <property type="component" value="Unassembled WGS sequence"/>
</dbReference>
<gene>
    <name evidence="2" type="ORF">ACFPQB_11625</name>
</gene>
<evidence type="ECO:0000313" key="2">
    <source>
        <dbReference type="EMBL" id="MFC5729567.1"/>
    </source>
</evidence>
<dbReference type="SUPFAM" id="SSF54001">
    <property type="entry name" value="Cysteine proteinases"/>
    <property type="match status" value="1"/>
</dbReference>
<dbReference type="InterPro" id="IPR038765">
    <property type="entry name" value="Papain-like_cys_pep_sf"/>
</dbReference>
<dbReference type="PANTHER" id="PTHR33490:SF3">
    <property type="entry name" value="CONSERVED INTEGRAL MEMBRANE PROTEIN"/>
    <property type="match status" value="1"/>
</dbReference>
<dbReference type="RefSeq" id="WP_136436585.1">
    <property type="nucleotide sequence ID" value="NZ_JBHSNS010000005.1"/>
</dbReference>
<reference evidence="3" key="1">
    <citation type="journal article" date="2019" name="Int. J. Syst. Evol. Microbiol.">
        <title>The Global Catalogue of Microorganisms (GCM) 10K type strain sequencing project: providing services to taxonomists for standard genome sequencing and annotation.</title>
        <authorList>
            <consortium name="The Broad Institute Genomics Platform"/>
            <consortium name="The Broad Institute Genome Sequencing Center for Infectious Disease"/>
            <person name="Wu L."/>
            <person name="Ma J."/>
        </authorList>
    </citation>
    <scope>NUCLEOTIDE SEQUENCE [LARGE SCALE GENOMIC DNA]</scope>
    <source>
        <strain evidence="3">YIM 94188</strain>
    </source>
</reference>
<sequence>MDLIAQEPEHYLQADDVIEATHPAVLALAAELRAAHPAETDYARAAFEWVRDKVAHSFDAQDSRVTVTASEVLREGVGLCYAKAHLLTALLRAEGIPAGLCYQRLADPATGGHALHGLVALHLDGAWYRQDPRGNKPGVDAQFSLEQERLAWPVSSAAGEVDYPTVHVTPDATVVEALSSTDDVLDLYRRGLPSALPGSAA</sequence>
<evidence type="ECO:0000313" key="3">
    <source>
        <dbReference type="Proteomes" id="UP001596072"/>
    </source>
</evidence>
<dbReference type="Gene3D" id="3.10.620.30">
    <property type="match status" value="1"/>
</dbReference>
<dbReference type="InterPro" id="IPR002931">
    <property type="entry name" value="Transglutaminase-like"/>
</dbReference>
<comment type="caution">
    <text evidence="2">The sequence shown here is derived from an EMBL/GenBank/DDBJ whole genome shotgun (WGS) entry which is preliminary data.</text>
</comment>
<feature type="domain" description="Transglutaminase-like" evidence="1">
    <location>
        <begin position="27"/>
        <end position="132"/>
    </location>
</feature>
<proteinExistence type="predicted"/>
<dbReference type="EMBL" id="JBHSNS010000005">
    <property type="protein sequence ID" value="MFC5729567.1"/>
    <property type="molecule type" value="Genomic_DNA"/>
</dbReference>
<dbReference type="Pfam" id="PF01841">
    <property type="entry name" value="Transglut_core"/>
    <property type="match status" value="1"/>
</dbReference>
<organism evidence="2 3">
    <name type="scientific">Nocardioides vastitatis</name>
    <dbReference type="NCBI Taxonomy" id="2568655"/>
    <lineage>
        <taxon>Bacteria</taxon>
        <taxon>Bacillati</taxon>
        <taxon>Actinomycetota</taxon>
        <taxon>Actinomycetes</taxon>
        <taxon>Propionibacteriales</taxon>
        <taxon>Nocardioidaceae</taxon>
        <taxon>Nocardioides</taxon>
    </lineage>
</organism>
<evidence type="ECO:0000259" key="1">
    <source>
        <dbReference type="Pfam" id="PF01841"/>
    </source>
</evidence>